<evidence type="ECO:0000313" key="10">
    <source>
        <dbReference type="Proteomes" id="UP000290189"/>
    </source>
</evidence>
<dbReference type="InterPro" id="IPR006694">
    <property type="entry name" value="Fatty_acid_hydroxylase"/>
</dbReference>
<keyword evidence="9" id="KW-1185">Reference proteome</keyword>
<dbReference type="EMBL" id="OVEO01000010">
    <property type="protein sequence ID" value="SPQ98894.1"/>
    <property type="molecule type" value="Genomic_DNA"/>
</dbReference>
<comment type="subcellular location">
    <subcellularLocation>
        <location evidence="1">Membrane</location>
    </subcellularLocation>
</comment>
<accession>A0A0G4J3S5</accession>
<evidence type="ECO:0000313" key="9">
    <source>
        <dbReference type="Proteomes" id="UP000039324"/>
    </source>
</evidence>
<dbReference type="Proteomes" id="UP000290189">
    <property type="component" value="Unassembled WGS sequence"/>
</dbReference>
<dbReference type="OrthoDB" id="408954at2759"/>
<dbReference type="GO" id="GO:0016491">
    <property type="term" value="F:oxidoreductase activity"/>
    <property type="evidence" value="ECO:0007669"/>
    <property type="project" value="InterPro"/>
</dbReference>
<dbReference type="Pfam" id="PF04116">
    <property type="entry name" value="FA_hydroxylase"/>
    <property type="match status" value="1"/>
</dbReference>
<keyword evidence="3 5" id="KW-1133">Transmembrane helix</keyword>
<keyword evidence="2 5" id="KW-0812">Transmembrane</keyword>
<sequence length="297" mass="34144">MVLCELGATGNIVTTWMVMTALAFLMTFFVSTPLFLYYYVRPSYSTWKWKSNPRYPSPASARKEILTACLGMSVATMCPALSVHLAAHGHSRAYCGWGGHSLLYSALTVVACWFAGDFYEFYYHRLGHTVPLFWKFHKSHHRFANPTPFAVIADEYVDQFMRSLPLIIFPLLAPVNIDMLFILFGLHFYAYGAVLHCGFELPFLDAHHPWINTPFEHYIHHAEATMNRPLHTGFFVKTWDRMFGSLNDKPCRCVRCCQAAGQREHDQWLKVDKPDYSVLLRPAFWINPKAFRNADAA</sequence>
<proteinExistence type="predicted"/>
<evidence type="ECO:0000259" key="6">
    <source>
        <dbReference type="Pfam" id="PF04116"/>
    </source>
</evidence>
<dbReference type="GO" id="GO:0005506">
    <property type="term" value="F:iron ion binding"/>
    <property type="evidence" value="ECO:0007669"/>
    <property type="project" value="InterPro"/>
</dbReference>
<feature type="transmembrane region" description="Helical" evidence="5">
    <location>
        <begin position="16"/>
        <end position="40"/>
    </location>
</feature>
<dbReference type="GO" id="GO:0008610">
    <property type="term" value="P:lipid biosynthetic process"/>
    <property type="evidence" value="ECO:0007669"/>
    <property type="project" value="InterPro"/>
</dbReference>
<dbReference type="OMA" id="HHPWINT"/>
<keyword evidence="8" id="KW-0496">Mitochondrion</keyword>
<dbReference type="PANTHER" id="PTHR11863">
    <property type="entry name" value="STEROL DESATURASE"/>
    <property type="match status" value="1"/>
</dbReference>
<gene>
    <name evidence="7" type="ORF">PBRA_002304</name>
    <name evidence="8" type="ORF">PLBR_LOCUS6109</name>
</gene>
<feature type="transmembrane region" description="Helical" evidence="5">
    <location>
        <begin position="65"/>
        <end position="85"/>
    </location>
</feature>
<feature type="transmembrane region" description="Helical" evidence="5">
    <location>
        <begin position="166"/>
        <end position="190"/>
    </location>
</feature>
<reference evidence="8 10" key="2">
    <citation type="submission" date="2018-03" db="EMBL/GenBank/DDBJ databases">
        <authorList>
            <person name="Fogelqvist J."/>
        </authorList>
    </citation>
    <scope>NUCLEOTIDE SEQUENCE [LARGE SCALE GENOMIC DNA]</scope>
</reference>
<evidence type="ECO:0000256" key="2">
    <source>
        <dbReference type="ARBA" id="ARBA00022692"/>
    </source>
</evidence>
<name>A0A0G4J3S5_PLABS</name>
<evidence type="ECO:0000256" key="3">
    <source>
        <dbReference type="ARBA" id="ARBA00022989"/>
    </source>
</evidence>
<evidence type="ECO:0000256" key="1">
    <source>
        <dbReference type="ARBA" id="ARBA00004370"/>
    </source>
</evidence>
<dbReference type="GO" id="GO:0016020">
    <property type="term" value="C:membrane"/>
    <property type="evidence" value="ECO:0007669"/>
    <property type="project" value="UniProtKB-SubCell"/>
</dbReference>
<organism evidence="7 9">
    <name type="scientific">Plasmodiophora brassicae</name>
    <name type="common">Clubroot disease agent</name>
    <dbReference type="NCBI Taxonomy" id="37360"/>
    <lineage>
        <taxon>Eukaryota</taxon>
        <taxon>Sar</taxon>
        <taxon>Rhizaria</taxon>
        <taxon>Endomyxa</taxon>
        <taxon>Phytomyxea</taxon>
        <taxon>Plasmodiophorida</taxon>
        <taxon>Plasmodiophoridae</taxon>
        <taxon>Plasmodiophora</taxon>
    </lineage>
</organism>
<evidence type="ECO:0000256" key="5">
    <source>
        <dbReference type="SAM" id="Phobius"/>
    </source>
</evidence>
<dbReference type="InterPro" id="IPR050307">
    <property type="entry name" value="Sterol_Desaturase_Related"/>
</dbReference>
<dbReference type="EMBL" id="CDSF01000122">
    <property type="protein sequence ID" value="CEP02039.1"/>
    <property type="molecule type" value="Genomic_DNA"/>
</dbReference>
<feature type="transmembrane region" description="Helical" evidence="5">
    <location>
        <begin position="97"/>
        <end position="116"/>
    </location>
</feature>
<reference evidence="7 9" key="1">
    <citation type="submission" date="2015-02" db="EMBL/GenBank/DDBJ databases">
        <authorList>
            <person name="Chooi Y.-H."/>
        </authorList>
    </citation>
    <scope>NUCLEOTIDE SEQUENCE [LARGE SCALE GENOMIC DNA]</scope>
    <source>
        <strain evidence="7">E3</strain>
    </source>
</reference>
<evidence type="ECO:0000313" key="7">
    <source>
        <dbReference type="EMBL" id="CEP02039.1"/>
    </source>
</evidence>
<feature type="domain" description="Fatty acid hydroxylase" evidence="6">
    <location>
        <begin position="109"/>
        <end position="245"/>
    </location>
</feature>
<evidence type="ECO:0000313" key="8">
    <source>
        <dbReference type="EMBL" id="SPQ98894.1"/>
    </source>
</evidence>
<dbReference type="Proteomes" id="UP000039324">
    <property type="component" value="Unassembled WGS sequence"/>
</dbReference>
<evidence type="ECO:0000256" key="4">
    <source>
        <dbReference type="ARBA" id="ARBA00023136"/>
    </source>
</evidence>
<protein>
    <recommendedName>
        <fullName evidence="6">Fatty acid hydroxylase domain-containing protein</fullName>
    </recommendedName>
</protein>
<keyword evidence="4 5" id="KW-0472">Membrane</keyword>
<dbReference type="AlphaFoldDB" id="A0A0G4J3S5"/>
<dbReference type="STRING" id="37360.A0A0G4J3S5"/>
<geneLocation type="mitochondrion" evidence="8"/>